<name>A0AAV5K5Y6_9ROSI</name>
<keyword evidence="3" id="KW-1185">Reference proteome</keyword>
<sequence length="71" mass="7706">MVSDCGVISSKPCAFVRPVSRVHGVCRVLKLARVLLLFFFSPAAGNAPKPDSTTLGKKPVKAWGFLLLFLF</sequence>
<accession>A0AAV5K5Y6</accession>
<organism evidence="2 3">
    <name type="scientific">Rubroshorea leprosula</name>
    <dbReference type="NCBI Taxonomy" id="152421"/>
    <lineage>
        <taxon>Eukaryota</taxon>
        <taxon>Viridiplantae</taxon>
        <taxon>Streptophyta</taxon>
        <taxon>Embryophyta</taxon>
        <taxon>Tracheophyta</taxon>
        <taxon>Spermatophyta</taxon>
        <taxon>Magnoliopsida</taxon>
        <taxon>eudicotyledons</taxon>
        <taxon>Gunneridae</taxon>
        <taxon>Pentapetalae</taxon>
        <taxon>rosids</taxon>
        <taxon>malvids</taxon>
        <taxon>Malvales</taxon>
        <taxon>Dipterocarpaceae</taxon>
        <taxon>Rubroshorea</taxon>
    </lineage>
</organism>
<comment type="caution">
    <text evidence="2">The sequence shown here is derived from an EMBL/GenBank/DDBJ whole genome shotgun (WGS) entry which is preliminary data.</text>
</comment>
<reference evidence="2 3" key="1">
    <citation type="journal article" date="2021" name="Commun. Biol.">
        <title>The genome of Shorea leprosula (Dipterocarpaceae) highlights the ecological relevance of drought in aseasonal tropical rainforests.</title>
        <authorList>
            <person name="Ng K.K.S."/>
            <person name="Kobayashi M.J."/>
            <person name="Fawcett J.A."/>
            <person name="Hatakeyama M."/>
            <person name="Paape T."/>
            <person name="Ng C.H."/>
            <person name="Ang C.C."/>
            <person name="Tnah L.H."/>
            <person name="Lee C.T."/>
            <person name="Nishiyama T."/>
            <person name="Sese J."/>
            <person name="O'Brien M.J."/>
            <person name="Copetti D."/>
            <person name="Mohd Noor M.I."/>
            <person name="Ong R.C."/>
            <person name="Putra M."/>
            <person name="Sireger I.Z."/>
            <person name="Indrioko S."/>
            <person name="Kosugi Y."/>
            <person name="Izuno A."/>
            <person name="Isagi Y."/>
            <person name="Lee S.L."/>
            <person name="Shimizu K.K."/>
        </authorList>
    </citation>
    <scope>NUCLEOTIDE SEQUENCE [LARGE SCALE GENOMIC DNA]</scope>
    <source>
        <strain evidence="2">214</strain>
    </source>
</reference>
<dbReference type="Proteomes" id="UP001054252">
    <property type="component" value="Unassembled WGS sequence"/>
</dbReference>
<feature type="chain" id="PRO_5043405750" evidence="1">
    <location>
        <begin position="46"/>
        <end position="71"/>
    </location>
</feature>
<evidence type="ECO:0000256" key="1">
    <source>
        <dbReference type="SAM" id="SignalP"/>
    </source>
</evidence>
<proteinExistence type="predicted"/>
<gene>
    <name evidence="2" type="ORF">SLEP1_g30335</name>
</gene>
<keyword evidence="1" id="KW-0732">Signal</keyword>
<evidence type="ECO:0000313" key="3">
    <source>
        <dbReference type="Proteomes" id="UP001054252"/>
    </source>
</evidence>
<dbReference type="EMBL" id="BPVZ01000054">
    <property type="protein sequence ID" value="GKV20176.1"/>
    <property type="molecule type" value="Genomic_DNA"/>
</dbReference>
<protein>
    <submittedName>
        <fullName evidence="2">Uncharacterized protein</fullName>
    </submittedName>
</protein>
<evidence type="ECO:0000313" key="2">
    <source>
        <dbReference type="EMBL" id="GKV20176.1"/>
    </source>
</evidence>
<feature type="signal peptide" evidence="1">
    <location>
        <begin position="1"/>
        <end position="45"/>
    </location>
</feature>
<dbReference type="AlphaFoldDB" id="A0AAV5K5Y6"/>